<accession>A0ABW3GEU7</accession>
<gene>
    <name evidence="1" type="ORF">ACFQ1T_04985</name>
</gene>
<proteinExistence type="predicted"/>
<name>A0ABW3GEU7_9PROT</name>
<organism evidence="1 2">
    <name type="scientific">Methylophilus glucosoxydans</name>
    <dbReference type="NCBI Taxonomy" id="752553"/>
    <lineage>
        <taxon>Bacteria</taxon>
        <taxon>Pseudomonadati</taxon>
        <taxon>Pseudomonadota</taxon>
        <taxon>Betaproteobacteria</taxon>
        <taxon>Nitrosomonadales</taxon>
        <taxon>Methylophilaceae</taxon>
        <taxon>Methylophilus</taxon>
    </lineage>
</organism>
<dbReference type="InterPro" id="IPR036412">
    <property type="entry name" value="HAD-like_sf"/>
</dbReference>
<evidence type="ECO:0000313" key="1">
    <source>
        <dbReference type="EMBL" id="MFD0929131.1"/>
    </source>
</evidence>
<dbReference type="EMBL" id="JBHTJW010000002">
    <property type="protein sequence ID" value="MFD0929131.1"/>
    <property type="molecule type" value="Genomic_DNA"/>
</dbReference>
<evidence type="ECO:0008006" key="3">
    <source>
        <dbReference type="Google" id="ProtNLM"/>
    </source>
</evidence>
<dbReference type="Gene3D" id="3.40.50.1000">
    <property type="entry name" value="HAD superfamily/HAD-like"/>
    <property type="match status" value="1"/>
</dbReference>
<dbReference type="InterPro" id="IPR046348">
    <property type="entry name" value="SIS_dom_sf"/>
</dbReference>
<evidence type="ECO:0000313" key="2">
    <source>
        <dbReference type="Proteomes" id="UP001597106"/>
    </source>
</evidence>
<keyword evidence="2" id="KW-1185">Reference proteome</keyword>
<dbReference type="Gene3D" id="3.40.50.10490">
    <property type="entry name" value="Glucose-6-phosphate isomerase like protein, domain 1"/>
    <property type="match status" value="1"/>
</dbReference>
<dbReference type="SUPFAM" id="SSF53697">
    <property type="entry name" value="SIS domain"/>
    <property type="match status" value="1"/>
</dbReference>
<dbReference type="SUPFAM" id="SSF56784">
    <property type="entry name" value="HAD-like"/>
    <property type="match status" value="1"/>
</dbReference>
<sequence>MTPSHYEEELSKLRDTYTQALSSDIDALKVAIAGVSESSIIGVGSGGSYTVASLLCSLHEAYTGRVSRPSTPLELICNPNLASASPVFLISAEGKNPDICEALDRARRQSARTVHVLVNRENCPLVKKAEELFEVKRHVFDLPYKDGYLATNSLLYDAILIARAYSELDGVQSPFPQSFDDLKIGDKSIIEWAASIGDFAQHAIKAGAVFVTYSPILKAVAADLESKLAEAALLHCQLADLRSFAHGRHLWLAERPDDCVILALIDPSLEALWSHTTSLIPKPDSCLAVNVGGSAPVDLVKGIVTGMYLVSVIAKLLGKDPAKPVVQKFGRDLYYADVNNLVGKPDDENNFGVHSKAEVLGAHWPAKTQRVAITRAMEAARDDMLQQQFKAIIFDYDGTLCPSQRKEIAPSREIADHIIALVRAGVVVGVASGRGGSMQDALKEVIPEELWPEIHLGLYNGGRRTRLNGEVPKETASSEFISHVTRIVRRLQSLGAPIVDIRSTPPYQVSVRFREGIATEPMWFVLADALREAGLDLYRMVRSKHSIDVLEEKVNKSLLLADIIQQNKIEPYKILTMGDQGAWPGNDASLLEHRYSLSVDIPSRRMDRGWKFAPDHKRYVDATLWYLSHIRIENNTFRIDI</sequence>
<comment type="caution">
    <text evidence="1">The sequence shown here is derived from an EMBL/GenBank/DDBJ whole genome shotgun (WGS) entry which is preliminary data.</text>
</comment>
<dbReference type="InterPro" id="IPR023214">
    <property type="entry name" value="HAD_sf"/>
</dbReference>
<reference evidence="2" key="1">
    <citation type="journal article" date="2019" name="Int. J. Syst. Evol. Microbiol.">
        <title>The Global Catalogue of Microorganisms (GCM) 10K type strain sequencing project: providing services to taxonomists for standard genome sequencing and annotation.</title>
        <authorList>
            <consortium name="The Broad Institute Genomics Platform"/>
            <consortium name="The Broad Institute Genome Sequencing Center for Infectious Disease"/>
            <person name="Wu L."/>
            <person name="Ma J."/>
        </authorList>
    </citation>
    <scope>NUCLEOTIDE SEQUENCE [LARGE SCALE GENOMIC DNA]</scope>
    <source>
        <strain evidence="2">CCUG 59685</strain>
    </source>
</reference>
<dbReference type="Proteomes" id="UP001597106">
    <property type="component" value="Unassembled WGS sequence"/>
</dbReference>
<protein>
    <recommendedName>
        <fullName evidence="3">SIS domain-containing protein</fullName>
    </recommendedName>
</protein>
<dbReference type="Gene3D" id="3.90.1070.10">
    <property type="match status" value="1"/>
</dbReference>
<dbReference type="RefSeq" id="WP_379074526.1">
    <property type="nucleotide sequence ID" value="NZ_JBHTJW010000002.1"/>
</dbReference>